<evidence type="ECO:0000259" key="2">
    <source>
        <dbReference type="PROSITE" id="PS50198"/>
    </source>
</evidence>
<evidence type="ECO:0000313" key="4">
    <source>
        <dbReference type="Proteomes" id="UP000295714"/>
    </source>
</evidence>
<dbReference type="Gene3D" id="3.10.50.40">
    <property type="match status" value="1"/>
</dbReference>
<proteinExistence type="predicted"/>
<name>A0A4R1KY79_9FLAO</name>
<dbReference type="PROSITE" id="PS50198">
    <property type="entry name" value="PPIC_PPIASE_2"/>
    <property type="match status" value="1"/>
</dbReference>
<dbReference type="SUPFAM" id="SSF54534">
    <property type="entry name" value="FKBP-like"/>
    <property type="match status" value="1"/>
</dbReference>
<dbReference type="InterPro" id="IPR000297">
    <property type="entry name" value="PPIase_PpiC"/>
</dbReference>
<keyword evidence="1 3" id="KW-0413">Isomerase</keyword>
<protein>
    <submittedName>
        <fullName evidence="3">Parvulin-like peptidyl-prolyl cis-trans isomerase protein</fullName>
    </submittedName>
</protein>
<dbReference type="AlphaFoldDB" id="A0A4R1KY79"/>
<dbReference type="InterPro" id="IPR023058">
    <property type="entry name" value="PPIase_PpiC_CS"/>
</dbReference>
<evidence type="ECO:0000313" key="3">
    <source>
        <dbReference type="EMBL" id="TCK69159.1"/>
    </source>
</evidence>
<dbReference type="Pfam" id="PF00639">
    <property type="entry name" value="Rotamase"/>
    <property type="match status" value="1"/>
</dbReference>
<dbReference type="OrthoDB" id="1348210at2"/>
<reference evidence="3 4" key="1">
    <citation type="journal article" date="2015" name="Stand. Genomic Sci.">
        <title>Genomic Encyclopedia of Bacterial and Archaeal Type Strains, Phase III: the genomes of soil and plant-associated and newly described type strains.</title>
        <authorList>
            <person name="Whitman W.B."/>
            <person name="Woyke T."/>
            <person name="Klenk H.P."/>
            <person name="Zhou Y."/>
            <person name="Lilburn T.G."/>
            <person name="Beck B.J."/>
            <person name="De Vos P."/>
            <person name="Vandamme P."/>
            <person name="Eisen J.A."/>
            <person name="Garrity G."/>
            <person name="Hugenholtz P."/>
            <person name="Kyrpides N.C."/>
        </authorList>
    </citation>
    <scope>NUCLEOTIDE SEQUENCE [LARGE SCALE GENOMIC DNA]</scope>
    <source>
        <strain evidence="3 4">CECT 8445</strain>
    </source>
</reference>
<keyword evidence="1" id="KW-0697">Rotamase</keyword>
<dbReference type="InterPro" id="IPR046357">
    <property type="entry name" value="PPIase_dom_sf"/>
</dbReference>
<dbReference type="PROSITE" id="PS01096">
    <property type="entry name" value="PPIC_PPIASE_1"/>
    <property type="match status" value="1"/>
</dbReference>
<dbReference type="Proteomes" id="UP000295714">
    <property type="component" value="Unassembled WGS sequence"/>
</dbReference>
<dbReference type="GO" id="GO:0003755">
    <property type="term" value="F:peptidyl-prolyl cis-trans isomerase activity"/>
    <property type="evidence" value="ECO:0007669"/>
    <property type="project" value="UniProtKB-KW"/>
</dbReference>
<dbReference type="RefSeq" id="WP_132703552.1">
    <property type="nucleotide sequence ID" value="NZ_SMGI01000001.1"/>
</dbReference>
<gene>
    <name evidence="3" type="ORF">DFQ05_0678</name>
</gene>
<keyword evidence="4" id="KW-1185">Reference proteome</keyword>
<organism evidence="3 4">
    <name type="scientific">Winogradskyella wandonensis</name>
    <dbReference type="NCBI Taxonomy" id="1442586"/>
    <lineage>
        <taxon>Bacteria</taxon>
        <taxon>Pseudomonadati</taxon>
        <taxon>Bacteroidota</taxon>
        <taxon>Flavobacteriia</taxon>
        <taxon>Flavobacteriales</taxon>
        <taxon>Flavobacteriaceae</taxon>
        <taxon>Winogradskyella</taxon>
    </lineage>
</organism>
<evidence type="ECO:0000256" key="1">
    <source>
        <dbReference type="PROSITE-ProRule" id="PRU00278"/>
    </source>
</evidence>
<feature type="domain" description="PpiC" evidence="2">
    <location>
        <begin position="90"/>
        <end position="190"/>
    </location>
</feature>
<sequence length="205" mass="23481">MKLHLLFLVFFSYIGFSQTNYEKALDRVSTKTQAEIFLKRYKSDVKGELLSITKNNPENAALLQLPIGEIKTEELNGKKVIYKAISKGKGQSYRISLMEFDSNKTTIAEINSLRSFILKGIKNGEHKFENLARVYSSHPTAKTGGDIGWTPEGTFSKRFENVIKTKRIGQVFSYDEHRQKKHYVVVKTEENKLEDVVNVLKITEL</sequence>
<comment type="caution">
    <text evidence="3">The sequence shown here is derived from an EMBL/GenBank/DDBJ whole genome shotgun (WGS) entry which is preliminary data.</text>
</comment>
<dbReference type="EMBL" id="SMGI01000001">
    <property type="protein sequence ID" value="TCK69159.1"/>
    <property type="molecule type" value="Genomic_DNA"/>
</dbReference>
<accession>A0A4R1KY79</accession>